<gene>
    <name evidence="3" type="ORF">KC678_05415</name>
</gene>
<dbReference type="InterPro" id="IPR011335">
    <property type="entry name" value="Restrct_endonuc-II-like"/>
</dbReference>
<reference evidence="3" key="1">
    <citation type="submission" date="2020-04" db="EMBL/GenBank/DDBJ databases">
        <authorList>
            <person name="Zhang T."/>
        </authorList>
    </citation>
    <scope>NUCLEOTIDE SEQUENCE</scope>
    <source>
        <strain evidence="3">HKST-UBA13</strain>
    </source>
</reference>
<evidence type="ECO:0000256" key="1">
    <source>
        <dbReference type="ARBA" id="ARBA00006738"/>
    </source>
</evidence>
<reference evidence="3" key="2">
    <citation type="journal article" date="2021" name="Microbiome">
        <title>Successional dynamics and alternative stable states in a saline activated sludge microbial community over 9 years.</title>
        <authorList>
            <person name="Wang Y."/>
            <person name="Ye J."/>
            <person name="Ju F."/>
            <person name="Liu L."/>
            <person name="Boyd J.A."/>
            <person name="Deng Y."/>
            <person name="Parks D.H."/>
            <person name="Jiang X."/>
            <person name="Yin X."/>
            <person name="Woodcroft B.J."/>
            <person name="Tyson G.W."/>
            <person name="Hugenholtz P."/>
            <person name="Polz M.F."/>
            <person name="Zhang T."/>
        </authorList>
    </citation>
    <scope>NUCLEOTIDE SEQUENCE</scope>
    <source>
        <strain evidence="3">HKST-UBA13</strain>
    </source>
</reference>
<dbReference type="InterPro" id="IPR011856">
    <property type="entry name" value="tRNA_endonuc-like_dom_sf"/>
</dbReference>
<dbReference type="Gene3D" id="3.40.1350.10">
    <property type="match status" value="1"/>
</dbReference>
<evidence type="ECO:0000313" key="4">
    <source>
        <dbReference type="Proteomes" id="UP000775877"/>
    </source>
</evidence>
<dbReference type="SUPFAM" id="SSF52980">
    <property type="entry name" value="Restriction endonuclease-like"/>
    <property type="match status" value="1"/>
</dbReference>
<dbReference type="PANTHER" id="PTHR34039:SF1">
    <property type="entry name" value="UPF0102 PROTEIN YRAN"/>
    <property type="match status" value="1"/>
</dbReference>
<dbReference type="EMBL" id="JAGQLJ010000156">
    <property type="protein sequence ID" value="MCA9381679.1"/>
    <property type="molecule type" value="Genomic_DNA"/>
</dbReference>
<accession>A0A955L2H3</accession>
<protein>
    <recommendedName>
        <fullName evidence="2">UPF0102 protein KC678_05415</fullName>
    </recommendedName>
</protein>
<dbReference type="GO" id="GO:0003676">
    <property type="term" value="F:nucleic acid binding"/>
    <property type="evidence" value="ECO:0007669"/>
    <property type="project" value="InterPro"/>
</dbReference>
<comment type="similarity">
    <text evidence="1 2">Belongs to the UPF0102 family.</text>
</comment>
<dbReference type="HAMAP" id="MF_00048">
    <property type="entry name" value="UPF0102"/>
    <property type="match status" value="1"/>
</dbReference>
<dbReference type="InterPro" id="IPR003509">
    <property type="entry name" value="UPF0102_YraN-like"/>
</dbReference>
<dbReference type="Proteomes" id="UP000775877">
    <property type="component" value="Unassembled WGS sequence"/>
</dbReference>
<organism evidence="3 4">
    <name type="scientific">Candidatus Dojkabacteria bacterium</name>
    <dbReference type="NCBI Taxonomy" id="2099670"/>
    <lineage>
        <taxon>Bacteria</taxon>
        <taxon>Candidatus Dojkabacteria</taxon>
    </lineage>
</organism>
<dbReference type="AlphaFoldDB" id="A0A955L2H3"/>
<name>A0A955L2H3_9BACT</name>
<evidence type="ECO:0000256" key="2">
    <source>
        <dbReference type="HAMAP-Rule" id="MF_00048"/>
    </source>
</evidence>
<proteinExistence type="inferred from homology"/>
<dbReference type="PANTHER" id="PTHR34039">
    <property type="entry name" value="UPF0102 PROTEIN YRAN"/>
    <property type="match status" value="1"/>
</dbReference>
<comment type="caution">
    <text evidence="3">The sequence shown here is derived from an EMBL/GenBank/DDBJ whole genome shotgun (WGS) entry which is preliminary data.</text>
</comment>
<dbReference type="Pfam" id="PF02021">
    <property type="entry name" value="UPF0102"/>
    <property type="match status" value="1"/>
</dbReference>
<evidence type="ECO:0000313" key="3">
    <source>
        <dbReference type="EMBL" id="MCA9381679.1"/>
    </source>
</evidence>
<sequence>MDTRLQGGVFEYIACKYLQRKGYKLIQKNFYTKVGEIDLIFKDKDLTIFVEVKGLTKSFNNLLETVSKRKKKRLLATIYKWLLVNNKQDTFWRIDFLGIILKENKYIVTHIQNIDMNSI</sequence>